<reference evidence="1" key="1">
    <citation type="submission" date="2019-08" db="EMBL/GenBank/DDBJ databases">
        <authorList>
            <person name="Kucharzyk K."/>
            <person name="Murdoch R.W."/>
            <person name="Higgins S."/>
            <person name="Loffler F."/>
        </authorList>
    </citation>
    <scope>NUCLEOTIDE SEQUENCE</scope>
</reference>
<protein>
    <submittedName>
        <fullName evidence="1">Uncharacterized protein</fullName>
    </submittedName>
</protein>
<name>A0A645DA88_9ZZZZ</name>
<dbReference type="EMBL" id="VSSQ01034039">
    <property type="protein sequence ID" value="MPM85843.1"/>
    <property type="molecule type" value="Genomic_DNA"/>
</dbReference>
<sequence>MTAKEFSVAMRADQSGFSLYKNMVGGQYLLMDDSGILEESESLAAIETLIDGEDD</sequence>
<dbReference type="AlphaFoldDB" id="A0A645DA88"/>
<proteinExistence type="predicted"/>
<accession>A0A645DA88</accession>
<evidence type="ECO:0000313" key="1">
    <source>
        <dbReference type="EMBL" id="MPM85843.1"/>
    </source>
</evidence>
<comment type="caution">
    <text evidence="1">The sequence shown here is derived from an EMBL/GenBank/DDBJ whole genome shotgun (WGS) entry which is preliminary data.</text>
</comment>
<gene>
    <name evidence="1" type="ORF">SDC9_132926</name>
</gene>
<organism evidence="1">
    <name type="scientific">bioreactor metagenome</name>
    <dbReference type="NCBI Taxonomy" id="1076179"/>
    <lineage>
        <taxon>unclassified sequences</taxon>
        <taxon>metagenomes</taxon>
        <taxon>ecological metagenomes</taxon>
    </lineage>
</organism>